<evidence type="ECO:0000256" key="1">
    <source>
        <dbReference type="SAM" id="SignalP"/>
    </source>
</evidence>
<name>A0A918DPI2_9GAMM</name>
<dbReference type="CDD" id="cd16329">
    <property type="entry name" value="LolA_like"/>
    <property type="match status" value="1"/>
</dbReference>
<dbReference type="InterPro" id="IPR010752">
    <property type="entry name" value="DUF1329"/>
</dbReference>
<feature type="signal peptide" evidence="1">
    <location>
        <begin position="1"/>
        <end position="27"/>
    </location>
</feature>
<evidence type="ECO:0000313" key="2">
    <source>
        <dbReference type="EMBL" id="GGO76450.1"/>
    </source>
</evidence>
<dbReference type="Pfam" id="PF07044">
    <property type="entry name" value="DUF1329"/>
    <property type="match status" value="1"/>
</dbReference>
<protein>
    <recommendedName>
        <fullName evidence="4">DUF1329 domain-containing protein</fullName>
    </recommendedName>
</protein>
<evidence type="ECO:0008006" key="4">
    <source>
        <dbReference type="Google" id="ProtNLM"/>
    </source>
</evidence>
<sequence length="458" mass="50774">MINTTKLKPLFVATFGVCALSAQLSLAAVSADEAAKLGSSLTPLGAERAGNADGSIPAWDGGFTEVSERTLRDGKRLDPFADDKPLYSVTAANMAEYADKLTDGVKAMLERYPDSYRIDVYPTRRSAAAPQWVYDNTARNAIRAKLTDSSAGPIPDGAYGGIPFPIPQDANEVMWNHLLNWRGTSIAMDWKHYLVTAEGQQVMTTDGEAIQEMPYYYQDGSAEDFGGDYWLFHLLNIGPPLRAGEQIMGRTNLNGDKSKAHVYLTGQRRVRKLPNACCDTPTPATAGVMSFDELSVFSGRLDRFDWTLVGKQEMLVPYNTNKVQTLDSAEQVLGEHHLNPDQVRWELHRVWVVEANLADGKRHQLPKSRYYIDEDTWIALLGDRWDAKGQLAKTLWALPAALPDLPAQATLSAGFYDLTSGAWFIQNLYAGESEQYELVDRYRSSDFSPAMMAGRGVR</sequence>
<dbReference type="Proteomes" id="UP000599578">
    <property type="component" value="Unassembled WGS sequence"/>
</dbReference>
<proteinExistence type="predicted"/>
<gene>
    <name evidence="2" type="ORF">GCM10011348_03690</name>
</gene>
<keyword evidence="3" id="KW-1185">Reference proteome</keyword>
<dbReference type="RefSeq" id="WP_188857671.1">
    <property type="nucleotide sequence ID" value="NZ_BMLT01000001.1"/>
</dbReference>
<dbReference type="AlphaFoldDB" id="A0A918DPI2"/>
<dbReference type="EMBL" id="BMLT01000001">
    <property type="protein sequence ID" value="GGO76450.1"/>
    <property type="molecule type" value="Genomic_DNA"/>
</dbReference>
<keyword evidence="1" id="KW-0732">Signal</keyword>
<feature type="chain" id="PRO_5037840231" description="DUF1329 domain-containing protein" evidence="1">
    <location>
        <begin position="28"/>
        <end position="458"/>
    </location>
</feature>
<organism evidence="2 3">
    <name type="scientific">Marinobacterium nitratireducens</name>
    <dbReference type="NCBI Taxonomy" id="518897"/>
    <lineage>
        <taxon>Bacteria</taxon>
        <taxon>Pseudomonadati</taxon>
        <taxon>Pseudomonadota</taxon>
        <taxon>Gammaproteobacteria</taxon>
        <taxon>Oceanospirillales</taxon>
        <taxon>Oceanospirillaceae</taxon>
        <taxon>Marinobacterium</taxon>
    </lineage>
</organism>
<accession>A0A918DPI2</accession>
<comment type="caution">
    <text evidence="2">The sequence shown here is derived from an EMBL/GenBank/DDBJ whole genome shotgun (WGS) entry which is preliminary data.</text>
</comment>
<dbReference type="Gene3D" id="2.50.20.10">
    <property type="entry name" value="Lipoprotein localisation LolA/LolB/LppX"/>
    <property type="match status" value="1"/>
</dbReference>
<evidence type="ECO:0000313" key="3">
    <source>
        <dbReference type="Proteomes" id="UP000599578"/>
    </source>
</evidence>
<reference evidence="2 3" key="1">
    <citation type="journal article" date="2014" name="Int. J. Syst. Evol. Microbiol.">
        <title>Complete genome sequence of Corynebacterium casei LMG S-19264T (=DSM 44701T), isolated from a smear-ripened cheese.</title>
        <authorList>
            <consortium name="US DOE Joint Genome Institute (JGI-PGF)"/>
            <person name="Walter F."/>
            <person name="Albersmeier A."/>
            <person name="Kalinowski J."/>
            <person name="Ruckert C."/>
        </authorList>
    </citation>
    <scope>NUCLEOTIDE SEQUENCE [LARGE SCALE GENOMIC DNA]</scope>
    <source>
        <strain evidence="2 3">CGMCC 1.7286</strain>
    </source>
</reference>